<dbReference type="Proteomes" id="UP000502415">
    <property type="component" value="Chromosome"/>
</dbReference>
<dbReference type="AlphaFoldDB" id="A0A7Z2W063"/>
<name>A0A7Z2W063_9BURK</name>
<evidence type="ECO:0000313" key="5">
    <source>
        <dbReference type="Proteomes" id="UP000502415"/>
    </source>
</evidence>
<feature type="compositionally biased region" description="Low complexity" evidence="2">
    <location>
        <begin position="47"/>
        <end position="56"/>
    </location>
</feature>
<gene>
    <name evidence="4" type="ORF">HH212_21760</name>
</gene>
<reference evidence="4 5" key="1">
    <citation type="submission" date="2020-04" db="EMBL/GenBank/DDBJ databases">
        <title>Genome sequencing of novel species.</title>
        <authorList>
            <person name="Heo J."/>
            <person name="Kim S.-J."/>
            <person name="Kim J.-S."/>
            <person name="Hong S.-B."/>
            <person name="Kwon S.-W."/>
        </authorList>
    </citation>
    <scope>NUCLEOTIDE SEQUENCE [LARGE SCALE GENOMIC DNA]</scope>
    <source>
        <strain evidence="4 5">GN2-R2</strain>
    </source>
</reference>
<feature type="compositionally biased region" description="Basic and acidic residues" evidence="2">
    <location>
        <begin position="57"/>
        <end position="71"/>
    </location>
</feature>
<evidence type="ECO:0008006" key="6">
    <source>
        <dbReference type="Google" id="ProtNLM"/>
    </source>
</evidence>
<evidence type="ECO:0000313" key="4">
    <source>
        <dbReference type="EMBL" id="QJE02324.1"/>
    </source>
</evidence>
<evidence type="ECO:0000256" key="1">
    <source>
        <dbReference type="SAM" id="Coils"/>
    </source>
</evidence>
<feature type="chain" id="PRO_5030783858" description="DUF4398 domain-containing protein" evidence="3">
    <location>
        <begin position="28"/>
        <end position="162"/>
    </location>
</feature>
<proteinExistence type="predicted"/>
<protein>
    <recommendedName>
        <fullName evidence="6">DUF4398 domain-containing protein</fullName>
    </recommendedName>
</protein>
<dbReference type="KEGG" id="mfy:HH212_21760"/>
<evidence type="ECO:0000256" key="2">
    <source>
        <dbReference type="SAM" id="MobiDB-lite"/>
    </source>
</evidence>
<keyword evidence="5" id="KW-1185">Reference proteome</keyword>
<dbReference type="RefSeq" id="WP_170204411.1">
    <property type="nucleotide sequence ID" value="NZ_CP051685.1"/>
</dbReference>
<feature type="region of interest" description="Disordered" evidence="2">
    <location>
        <begin position="47"/>
        <end position="76"/>
    </location>
</feature>
<feature type="signal peptide" evidence="3">
    <location>
        <begin position="1"/>
        <end position="27"/>
    </location>
</feature>
<keyword evidence="3" id="KW-0732">Signal</keyword>
<keyword evidence="1" id="KW-0175">Coiled coil</keyword>
<evidence type="ECO:0000256" key="3">
    <source>
        <dbReference type="SAM" id="SignalP"/>
    </source>
</evidence>
<organism evidence="4 5">
    <name type="scientific">Massilia forsythiae</name>
    <dbReference type="NCBI Taxonomy" id="2728020"/>
    <lineage>
        <taxon>Bacteria</taxon>
        <taxon>Pseudomonadati</taxon>
        <taxon>Pseudomonadota</taxon>
        <taxon>Betaproteobacteria</taxon>
        <taxon>Burkholderiales</taxon>
        <taxon>Oxalobacteraceae</taxon>
        <taxon>Telluria group</taxon>
        <taxon>Massilia</taxon>
    </lineage>
</organism>
<feature type="coiled-coil region" evidence="1">
    <location>
        <begin position="87"/>
        <end position="156"/>
    </location>
</feature>
<dbReference type="EMBL" id="CP051685">
    <property type="protein sequence ID" value="QJE02324.1"/>
    <property type="molecule type" value="Genomic_DNA"/>
</dbReference>
<sequence length="162" mass="17731">MMAPFQTRAVTIGCAMLANLSFGGAFAQSSEAARYVNRQGIEIIASRGSASSGSGERMPERRASKLADPKKMPGPAALSAAVPDRLFVSARQQAERDQDRLAILQEELKAETAAFESKRRLLHEATVNAKLGPEERRLSEEAMRRHQSNIRALNAEIGRVRI</sequence>
<accession>A0A7Z2W063</accession>